<dbReference type="Pfam" id="PF13193">
    <property type="entry name" value="AMP-binding_C"/>
    <property type="match status" value="1"/>
</dbReference>
<reference evidence="3 4" key="1">
    <citation type="submission" date="2024-06" db="EMBL/GenBank/DDBJ databases">
        <title>Sorghum-associated microbial communities from plants grown in Nebraska, USA.</title>
        <authorList>
            <person name="Schachtman D."/>
        </authorList>
    </citation>
    <scope>NUCLEOTIDE SEQUENCE [LARGE SCALE GENOMIC DNA]</scope>
    <source>
        <strain evidence="3 4">2709</strain>
    </source>
</reference>
<dbReference type="NCBIfam" id="NF005714">
    <property type="entry name" value="PRK07529.1"/>
    <property type="match status" value="1"/>
</dbReference>
<dbReference type="SUPFAM" id="SSF56801">
    <property type="entry name" value="Acetyl-CoA synthetase-like"/>
    <property type="match status" value="1"/>
</dbReference>
<keyword evidence="3" id="KW-0436">Ligase</keyword>
<name>A0ABV2Q838_9BURK</name>
<feature type="domain" description="AMP-binding enzyme C-terminal" evidence="2">
    <location>
        <begin position="481"/>
        <end position="556"/>
    </location>
</feature>
<evidence type="ECO:0000313" key="4">
    <source>
        <dbReference type="Proteomes" id="UP001549320"/>
    </source>
</evidence>
<dbReference type="Gene3D" id="3.40.50.12780">
    <property type="entry name" value="N-terminal domain of ligase-like"/>
    <property type="match status" value="1"/>
</dbReference>
<dbReference type="Pfam" id="PF00501">
    <property type="entry name" value="AMP-binding"/>
    <property type="match status" value="1"/>
</dbReference>
<organism evidence="3 4">
    <name type="scientific">Ottowia thiooxydans</name>
    <dbReference type="NCBI Taxonomy" id="219182"/>
    <lineage>
        <taxon>Bacteria</taxon>
        <taxon>Pseudomonadati</taxon>
        <taxon>Pseudomonadota</taxon>
        <taxon>Betaproteobacteria</taxon>
        <taxon>Burkholderiales</taxon>
        <taxon>Comamonadaceae</taxon>
        <taxon>Ottowia</taxon>
    </lineage>
</organism>
<dbReference type="InterPro" id="IPR042099">
    <property type="entry name" value="ANL_N_sf"/>
</dbReference>
<dbReference type="Proteomes" id="UP001549320">
    <property type="component" value="Unassembled WGS sequence"/>
</dbReference>
<feature type="domain" description="AMP-dependent synthetase/ligase" evidence="1">
    <location>
        <begin position="49"/>
        <end position="430"/>
    </location>
</feature>
<evidence type="ECO:0000259" key="2">
    <source>
        <dbReference type="Pfam" id="PF13193"/>
    </source>
</evidence>
<dbReference type="EMBL" id="JBEPSH010000004">
    <property type="protein sequence ID" value="MET4577087.1"/>
    <property type="molecule type" value="Genomic_DNA"/>
</dbReference>
<dbReference type="Gene3D" id="3.30.300.30">
    <property type="match status" value="1"/>
</dbReference>
<dbReference type="GO" id="GO:0016874">
    <property type="term" value="F:ligase activity"/>
    <property type="evidence" value="ECO:0007669"/>
    <property type="project" value="UniProtKB-KW"/>
</dbReference>
<gene>
    <name evidence="3" type="ORF">ABIE13_002198</name>
</gene>
<dbReference type="PANTHER" id="PTHR43767">
    <property type="entry name" value="LONG-CHAIN-FATTY-ACID--COA LIGASE"/>
    <property type="match status" value="1"/>
</dbReference>
<comment type="caution">
    <text evidence="3">The sequence shown here is derived from an EMBL/GenBank/DDBJ whole genome shotgun (WGS) entry which is preliminary data.</text>
</comment>
<dbReference type="PANTHER" id="PTHR43767:SF1">
    <property type="entry name" value="NONRIBOSOMAL PEPTIDE SYNTHASE PES1 (EUROFUNG)-RELATED"/>
    <property type="match status" value="1"/>
</dbReference>
<evidence type="ECO:0000259" key="1">
    <source>
        <dbReference type="Pfam" id="PF00501"/>
    </source>
</evidence>
<dbReference type="RefSeq" id="WP_354443178.1">
    <property type="nucleotide sequence ID" value="NZ_JBEPSH010000004.1"/>
</dbReference>
<sequence>MAGLHALDRFIGDEWPSFATEADVRAFEQVPYETRILAKSTYEALKLGAARNPQTPAILWLANASADEEPVRLSHAQFLARVTQVANALHSLGVGPTDVVSMMLPLIPQTFYALWGAQAAGIVNPVNTYLEPGHIAHILRAAKTKVLIALGPAEGFDIWQKVTQIRGELPDLKAILVVEPWGPPPEGTLSFDHTIAAQPDDHLVSGREIQADDIAAYYHTGGTTGLPQLVPLTHGNQVYQAWGMALMFRTRPASNLFMALPLFHVGGSLTHCLQQLSAGATLVVLSSSGWRNKGAMPNFWKLVDRYKPEIFAAVPTVVGAVLNVSMAGSDVSSIRMVTGGGSAIPVPVAETYKHRFGLSILETYGMTEASSCHTISFPDRPVYLGSVGHPLPYSHVRVVELDERGKTVRDCDTGKIGVVTMHGPGVFKGYATGSPDAPFVDPGWVNSGDLGRVDANGYLWITGRAKDLIIRGGHNIDPLGVEEVLYDHPSVEVAALVGEPDAYAGELPVAYVQLKAGMQAESADLIEWAAARTPERAAVPVQVYIVDKLPLTAVGKVFKPELRTDAAARAIRRMLAPLLKPSGSTADVQVAAHPKFGSLATVRITGPAQARDQVMPKVKEKLDPLTLKHEAEWSDTEEEIE</sequence>
<keyword evidence="4" id="KW-1185">Reference proteome</keyword>
<dbReference type="InterPro" id="IPR045851">
    <property type="entry name" value="AMP-bd_C_sf"/>
</dbReference>
<evidence type="ECO:0000313" key="3">
    <source>
        <dbReference type="EMBL" id="MET4577087.1"/>
    </source>
</evidence>
<dbReference type="InterPro" id="IPR050237">
    <property type="entry name" value="ATP-dep_AMP-bd_enzyme"/>
</dbReference>
<protein>
    <submittedName>
        <fullName evidence="3">Fatty-acyl-CoA synthase</fullName>
        <ecNumber evidence="3">6.2.1.-</ecNumber>
    </submittedName>
</protein>
<dbReference type="InterPro" id="IPR025110">
    <property type="entry name" value="AMP-bd_C"/>
</dbReference>
<accession>A0ABV2Q838</accession>
<dbReference type="InterPro" id="IPR000873">
    <property type="entry name" value="AMP-dep_synth/lig_dom"/>
</dbReference>
<dbReference type="EC" id="6.2.1.-" evidence="3"/>
<proteinExistence type="predicted"/>